<dbReference type="Pfam" id="PF01368">
    <property type="entry name" value="DHH"/>
    <property type="match status" value="1"/>
</dbReference>
<dbReference type="Proteomes" id="UP001303373">
    <property type="component" value="Chromosome 11"/>
</dbReference>
<dbReference type="InterPro" id="IPR038763">
    <property type="entry name" value="DHH_sf"/>
</dbReference>
<dbReference type="Pfam" id="PF02833">
    <property type="entry name" value="DHHA2"/>
    <property type="match status" value="1"/>
</dbReference>
<keyword evidence="3" id="KW-0378">Hydrolase</keyword>
<keyword evidence="7" id="KW-1185">Reference proteome</keyword>
<comment type="cofactor">
    <cofactor evidence="1">
        <name>Mn(2+)</name>
        <dbReference type="ChEBI" id="CHEBI:29035"/>
    </cofactor>
</comment>
<keyword evidence="4" id="KW-0464">Manganese</keyword>
<dbReference type="PANTHER" id="PTHR12112">
    <property type="entry name" value="BNIP - RELATED"/>
    <property type="match status" value="1"/>
</dbReference>
<dbReference type="AlphaFoldDB" id="A0AAQ3RCA0"/>
<keyword evidence="2" id="KW-0479">Metal-binding</keyword>
<dbReference type="PANTHER" id="PTHR12112:SF39">
    <property type="entry name" value="EG:152A3.5 PROTEIN (FBGN0003116_PN PROTEIN)"/>
    <property type="match status" value="1"/>
</dbReference>
<sequence length="420" mass="47028">MSRISIRTFVLNAKTRLQQALRANGSVSFVIGNESADLDSITSALVYGYLQSSTAQAMAANRYVFPVTNIPASDLTLRPELTALLAHADLKPSDLITLDDLGKIPLPLEKSDWILVDHNALQAEIGKHYSQSVSGVIDHHADENKVPRNVQPRIIETTGSCASLVVNQCRSAWDDLASYSTTIGASHGQDDRLIDDFAYTSTWDAQVAKLALGAILIDTINMKEEHKIRDHDRKAVRYLEARINISPKLGKNYDRDRFFDEINAAKSNLDSLSLDDILRKDYKQWSEGDSKLGISSSVQLLEYLETKTDDFMAELINFGQERNLQLFAIMTAFNSDSGEFSRELLLICLDEGKATEAAQKFTETYSEKLQLTSKQLKSMKNTQTHGSSGLWIRVWDQKDLTASRKQVGPMLRESMKRICE</sequence>
<dbReference type="Gene3D" id="3.90.1640.10">
    <property type="entry name" value="inorganic pyrophosphatase (n-terminal core)"/>
    <property type="match status" value="1"/>
</dbReference>
<feature type="domain" description="DHHA2" evidence="5">
    <location>
        <begin position="259"/>
        <end position="415"/>
    </location>
</feature>
<accession>A0AAQ3RCA0</accession>
<protein>
    <submittedName>
        <fullName evidence="6">Exopolyphosphatase</fullName>
    </submittedName>
</protein>
<dbReference type="EMBL" id="CP138590">
    <property type="protein sequence ID" value="WPH03765.1"/>
    <property type="molecule type" value="Genomic_DNA"/>
</dbReference>
<name>A0AAQ3RCA0_9PEZI</name>
<evidence type="ECO:0000256" key="4">
    <source>
        <dbReference type="ARBA" id="ARBA00023211"/>
    </source>
</evidence>
<dbReference type="GO" id="GO:0046872">
    <property type="term" value="F:metal ion binding"/>
    <property type="evidence" value="ECO:0007669"/>
    <property type="project" value="UniProtKB-KW"/>
</dbReference>
<dbReference type="Gene3D" id="3.10.310.20">
    <property type="entry name" value="DHHA2 domain"/>
    <property type="match status" value="1"/>
</dbReference>
<dbReference type="InterPro" id="IPR004097">
    <property type="entry name" value="DHHA2"/>
</dbReference>
<proteinExistence type="predicted"/>
<reference evidence="6 7" key="1">
    <citation type="submission" date="2023-11" db="EMBL/GenBank/DDBJ databases">
        <title>An acidophilic fungus is an integral part of prey digestion in a carnivorous sundew plant.</title>
        <authorList>
            <person name="Tsai I.J."/>
        </authorList>
    </citation>
    <scope>NUCLEOTIDE SEQUENCE [LARGE SCALE GENOMIC DNA]</scope>
    <source>
        <strain evidence="6">169a</strain>
    </source>
</reference>
<gene>
    <name evidence="6" type="ORF">R9X50_00664800</name>
</gene>
<dbReference type="InterPro" id="IPR038222">
    <property type="entry name" value="DHHA2_dom_sf"/>
</dbReference>
<evidence type="ECO:0000256" key="2">
    <source>
        <dbReference type="ARBA" id="ARBA00022723"/>
    </source>
</evidence>
<dbReference type="GO" id="GO:0004309">
    <property type="term" value="F:exopolyphosphatase activity"/>
    <property type="evidence" value="ECO:0007669"/>
    <property type="project" value="TreeGrafter"/>
</dbReference>
<dbReference type="InterPro" id="IPR001667">
    <property type="entry name" value="DDH_dom"/>
</dbReference>
<evidence type="ECO:0000256" key="1">
    <source>
        <dbReference type="ARBA" id="ARBA00001936"/>
    </source>
</evidence>
<evidence type="ECO:0000313" key="7">
    <source>
        <dbReference type="Proteomes" id="UP001303373"/>
    </source>
</evidence>
<evidence type="ECO:0000313" key="6">
    <source>
        <dbReference type="EMBL" id="WPH03765.1"/>
    </source>
</evidence>
<evidence type="ECO:0000256" key="3">
    <source>
        <dbReference type="ARBA" id="ARBA00022801"/>
    </source>
</evidence>
<evidence type="ECO:0000259" key="5">
    <source>
        <dbReference type="SMART" id="SM01131"/>
    </source>
</evidence>
<dbReference type="GO" id="GO:0005737">
    <property type="term" value="C:cytoplasm"/>
    <property type="evidence" value="ECO:0007669"/>
    <property type="project" value="InterPro"/>
</dbReference>
<dbReference type="SMART" id="SM01131">
    <property type="entry name" value="DHHA2"/>
    <property type="match status" value="1"/>
</dbReference>
<organism evidence="6 7">
    <name type="scientific">Acrodontium crateriforme</name>
    <dbReference type="NCBI Taxonomy" id="150365"/>
    <lineage>
        <taxon>Eukaryota</taxon>
        <taxon>Fungi</taxon>
        <taxon>Dikarya</taxon>
        <taxon>Ascomycota</taxon>
        <taxon>Pezizomycotina</taxon>
        <taxon>Dothideomycetes</taxon>
        <taxon>Dothideomycetidae</taxon>
        <taxon>Mycosphaerellales</taxon>
        <taxon>Teratosphaeriaceae</taxon>
        <taxon>Acrodontium</taxon>
    </lineage>
</organism>
<dbReference type="SUPFAM" id="SSF64182">
    <property type="entry name" value="DHH phosphoesterases"/>
    <property type="match status" value="1"/>
</dbReference>